<dbReference type="PROSITE" id="PS50208">
    <property type="entry name" value="CASPASE_P20"/>
    <property type="match status" value="1"/>
</dbReference>
<dbReference type="AlphaFoldDB" id="A0A1B6E244"/>
<organism evidence="2">
    <name type="scientific">Clastoptera arizonana</name>
    <name type="common">Arizona spittle bug</name>
    <dbReference type="NCBI Taxonomy" id="38151"/>
    <lineage>
        <taxon>Eukaryota</taxon>
        <taxon>Metazoa</taxon>
        <taxon>Ecdysozoa</taxon>
        <taxon>Arthropoda</taxon>
        <taxon>Hexapoda</taxon>
        <taxon>Insecta</taxon>
        <taxon>Pterygota</taxon>
        <taxon>Neoptera</taxon>
        <taxon>Paraneoptera</taxon>
        <taxon>Hemiptera</taxon>
        <taxon>Auchenorrhyncha</taxon>
        <taxon>Cercopoidea</taxon>
        <taxon>Clastopteridae</taxon>
        <taxon>Clastoptera</taxon>
    </lineage>
</organism>
<dbReference type="Pfam" id="PF00656">
    <property type="entry name" value="Peptidase_C14"/>
    <property type="match status" value="1"/>
</dbReference>
<evidence type="ECO:0000259" key="1">
    <source>
        <dbReference type="PROSITE" id="PS50208"/>
    </source>
</evidence>
<dbReference type="InterPro" id="IPR001309">
    <property type="entry name" value="Pept_C14_p20"/>
</dbReference>
<dbReference type="PANTHER" id="PTHR22576">
    <property type="entry name" value="MUCOSA ASSOCIATED LYMPHOID TISSUE LYMPHOMA TRANSLOCATION PROTEIN 1/PARACASPASE"/>
    <property type="match status" value="1"/>
</dbReference>
<gene>
    <name evidence="2" type="ORF">g.26747</name>
</gene>
<dbReference type="InterPro" id="IPR052039">
    <property type="entry name" value="Caspase-related_regulators"/>
</dbReference>
<protein>
    <recommendedName>
        <fullName evidence="1">Caspase family p20 domain-containing protein</fullName>
    </recommendedName>
</protein>
<dbReference type="EMBL" id="GEDC01005334">
    <property type="protein sequence ID" value="JAS31964.1"/>
    <property type="molecule type" value="Transcribed_RNA"/>
</dbReference>
<dbReference type="Gene3D" id="3.40.50.1460">
    <property type="match status" value="1"/>
</dbReference>
<dbReference type="InterPro" id="IPR011600">
    <property type="entry name" value="Pept_C14_caspase"/>
</dbReference>
<reference evidence="2" key="1">
    <citation type="submission" date="2015-12" db="EMBL/GenBank/DDBJ databases">
        <title>De novo transcriptome assembly of four potential Pierce s Disease insect vectors from Arizona vineyards.</title>
        <authorList>
            <person name="Tassone E.E."/>
        </authorList>
    </citation>
    <scope>NUCLEOTIDE SEQUENCE</scope>
</reference>
<dbReference type="GO" id="GO:0004197">
    <property type="term" value="F:cysteine-type endopeptidase activity"/>
    <property type="evidence" value="ECO:0007669"/>
    <property type="project" value="InterPro"/>
</dbReference>
<evidence type="ECO:0000313" key="2">
    <source>
        <dbReference type="EMBL" id="JAS31964.1"/>
    </source>
</evidence>
<accession>A0A1B6E244</accession>
<proteinExistence type="predicted"/>
<sequence length="361" mass="41821">MALLIGNNSYDHLGDLMCTNNDVLAISEVLRKLGFHIFAMMNLTLVEMINATKWFFKVVPQNAYVLFYFAGHGFEFGEKFMMPVDCPEKTYTRKDCFCDKELIQTALEASPCLLVMILDMCLQPPSEENKEIYAEKAIVYQYKPEEHDIITFTSTSSHQNAYERPRSKNGLLVQHLIKHLEEYNDVNTILRSTQEDFKRNHDSKYQKPTLISNTSTIYKLTDSVPEDEKLIKSIRSLTSLSVTLNLKFSRVNFSSSIHLSHHKSCFLNSIDLVFPSAFNRWIITADINTENSSYVWWCCKDTNNFDENLVLTIHNIQKAKTKVCITIKLNETMENLVDYTDVELPIPISQQSLWYKKETQQ</sequence>
<dbReference type="SUPFAM" id="SSF52129">
    <property type="entry name" value="Caspase-like"/>
    <property type="match status" value="1"/>
</dbReference>
<dbReference type="PANTHER" id="PTHR22576:SF37">
    <property type="entry name" value="MUCOSA-ASSOCIATED LYMPHOID TISSUE LYMPHOMA TRANSLOCATION PROTEIN 1"/>
    <property type="match status" value="1"/>
</dbReference>
<dbReference type="InterPro" id="IPR029030">
    <property type="entry name" value="Caspase-like_dom_sf"/>
</dbReference>
<dbReference type="GO" id="GO:0006508">
    <property type="term" value="P:proteolysis"/>
    <property type="evidence" value="ECO:0007669"/>
    <property type="project" value="InterPro"/>
</dbReference>
<feature type="domain" description="Caspase family p20" evidence="1">
    <location>
        <begin position="1"/>
        <end position="75"/>
    </location>
</feature>
<name>A0A1B6E244_9HEMI</name>